<proteinExistence type="inferred from homology"/>
<dbReference type="PROSITE" id="PS50144">
    <property type="entry name" value="MATH"/>
    <property type="match status" value="1"/>
</dbReference>
<dbReference type="Pfam" id="PF25809">
    <property type="entry name" value="STEEP1"/>
    <property type="match status" value="1"/>
</dbReference>
<dbReference type="OrthoDB" id="418131at2759"/>
<dbReference type="GO" id="GO:0006888">
    <property type="term" value="P:endoplasmic reticulum to Golgi vesicle-mediated transport"/>
    <property type="evidence" value="ECO:0007669"/>
    <property type="project" value="TreeGrafter"/>
</dbReference>
<reference evidence="3 4" key="1">
    <citation type="journal article" date="2019" name="Sci. Rep.">
        <title>Comparative genomics of chytrid fungi reveal insights into the obligate biotrophic and pathogenic lifestyle of Synchytrium endobioticum.</title>
        <authorList>
            <person name="van de Vossenberg B.T.L.H."/>
            <person name="Warris S."/>
            <person name="Nguyen H.D.T."/>
            <person name="van Gent-Pelzer M.P.E."/>
            <person name="Joly D.L."/>
            <person name="van de Geest H.C."/>
            <person name="Bonants P.J.M."/>
            <person name="Smith D.S."/>
            <person name="Levesque C.A."/>
            <person name="van der Lee T.A.J."/>
        </authorList>
    </citation>
    <scope>NUCLEOTIDE SEQUENCE [LARGE SCALE GENOMIC DNA]</scope>
    <source>
        <strain evidence="3 4">LEV6574</strain>
    </source>
</reference>
<evidence type="ECO:0000256" key="1">
    <source>
        <dbReference type="ARBA" id="ARBA00024205"/>
    </source>
</evidence>
<dbReference type="InterPro" id="IPR002083">
    <property type="entry name" value="MATH/TRAF_dom"/>
</dbReference>
<dbReference type="Proteomes" id="UP000320475">
    <property type="component" value="Unassembled WGS sequence"/>
</dbReference>
<dbReference type="InterPro" id="IPR057965">
    <property type="entry name" value="STEEP1_dom"/>
</dbReference>
<comment type="caution">
    <text evidence="3">The sequence shown here is derived from an EMBL/GenBank/DDBJ whole genome shotgun (WGS) entry which is preliminary data.</text>
</comment>
<evidence type="ECO:0000313" key="4">
    <source>
        <dbReference type="Proteomes" id="UP000320475"/>
    </source>
</evidence>
<feature type="domain" description="MATH" evidence="2">
    <location>
        <begin position="166"/>
        <end position="290"/>
    </location>
</feature>
<dbReference type="GO" id="GO:0005737">
    <property type="term" value="C:cytoplasm"/>
    <property type="evidence" value="ECO:0007669"/>
    <property type="project" value="GOC"/>
</dbReference>
<name>A0A507CN55_9FUNG</name>
<dbReference type="PANTHER" id="PTHR46355:SF1">
    <property type="entry name" value="STING ER EXIT PROTEIN"/>
    <property type="match status" value="1"/>
</dbReference>
<dbReference type="AlphaFoldDB" id="A0A507CN55"/>
<dbReference type="Gene3D" id="2.60.210.10">
    <property type="entry name" value="Apoptosis, Tumor Necrosis Factor Receptor Associated Protein 2, Chain A"/>
    <property type="match status" value="1"/>
</dbReference>
<dbReference type="CDD" id="cd14733">
    <property type="entry name" value="BACK"/>
    <property type="match status" value="1"/>
</dbReference>
<dbReference type="Pfam" id="PF22486">
    <property type="entry name" value="MATH_2"/>
    <property type="match status" value="1"/>
</dbReference>
<dbReference type="Gene3D" id="1.25.40.420">
    <property type="match status" value="1"/>
</dbReference>
<comment type="similarity">
    <text evidence="1">Belongs to the STEEP1 family.</text>
</comment>
<dbReference type="Gene3D" id="3.30.710.10">
    <property type="entry name" value="Potassium Channel Kv1.1, Chain A"/>
    <property type="match status" value="1"/>
</dbReference>
<sequence length="521" mass="59080">MPKVISSSTVSSKTAQDTSSSHIRVYYCRFCSEFILIIDTALHNLPRRTTDSACIISAHRAAKWNTKNGAVRILKRHNGYEKQYRRACPRCQLPVGYTVSTDPEYTYVVPDALTIEDPNLPAEGRFADCAGRARRQHLTTLPVAFVKIPKGVQPMAREIGRIHYECVVFTWRIDRIDFATDMYLSPAFFVADFPFRMLLYPQLLVESKQGRFLGLFLQSDRHAQGPLSDQISVAWSVTLRERDSAHAVVQRDYEQVFGGEIDNWGDEEFMSQQDFVDAVKSDAVTFEISANLTKMVANPPPLSRLFMKEDMADVNLATLGRNGPPLIPAHSLLLKNSSSVFRDIVFRGQTAGGMATQNEAEESPWKDGSTKARLDDLMNGASGYNSTHHTRSTIKLEYSSKCVTHLLAYIYGLERQDYVPFGSDEYELRMECLRASDFYDLPMYNELVKEIACRDLTTERVLEVLSFSENHPRDDYSLKTTCLHFIAKHSKTVVASKEYKEWSETEENLPLIKDILEAVVA</sequence>
<evidence type="ECO:0000259" key="2">
    <source>
        <dbReference type="PROSITE" id="PS50144"/>
    </source>
</evidence>
<dbReference type="VEuPathDB" id="FungiDB:SeMB42_g00191"/>
<gene>
    <name evidence="3" type="ORF">SeLEV6574_g06551</name>
</gene>
<dbReference type="InterPro" id="IPR029704">
    <property type="entry name" value="STEEP-like"/>
</dbReference>
<dbReference type="InterPro" id="IPR011333">
    <property type="entry name" value="SKP1/BTB/POZ_sf"/>
</dbReference>
<protein>
    <recommendedName>
        <fullName evidence="2">MATH domain-containing protein</fullName>
    </recommendedName>
</protein>
<dbReference type="SUPFAM" id="SSF49599">
    <property type="entry name" value="TRAF domain-like"/>
    <property type="match status" value="1"/>
</dbReference>
<dbReference type="PANTHER" id="PTHR46355">
    <property type="entry name" value="UPF0428 PROTEIN CXORF56"/>
    <property type="match status" value="1"/>
</dbReference>
<accession>A0A507CN55</accession>
<dbReference type="EMBL" id="QEAM01000380">
    <property type="protein sequence ID" value="TPX40561.1"/>
    <property type="molecule type" value="Genomic_DNA"/>
</dbReference>
<dbReference type="InterPro" id="IPR008974">
    <property type="entry name" value="TRAF-like"/>
</dbReference>
<dbReference type="GO" id="GO:0090158">
    <property type="term" value="P:endoplasmic reticulum membrane organization"/>
    <property type="evidence" value="ECO:0007669"/>
    <property type="project" value="TreeGrafter"/>
</dbReference>
<evidence type="ECO:0000313" key="3">
    <source>
        <dbReference type="EMBL" id="TPX40561.1"/>
    </source>
</evidence>
<organism evidence="3 4">
    <name type="scientific">Synchytrium endobioticum</name>
    <dbReference type="NCBI Taxonomy" id="286115"/>
    <lineage>
        <taxon>Eukaryota</taxon>
        <taxon>Fungi</taxon>
        <taxon>Fungi incertae sedis</taxon>
        <taxon>Chytridiomycota</taxon>
        <taxon>Chytridiomycota incertae sedis</taxon>
        <taxon>Chytridiomycetes</taxon>
        <taxon>Synchytriales</taxon>
        <taxon>Synchytriaceae</taxon>
        <taxon>Synchytrium</taxon>
    </lineage>
</organism>